<evidence type="ECO:0000259" key="11">
    <source>
        <dbReference type="PROSITE" id="PS50893"/>
    </source>
</evidence>
<evidence type="ECO:0000256" key="1">
    <source>
        <dbReference type="ARBA" id="ARBA00004202"/>
    </source>
</evidence>
<keyword evidence="3" id="KW-0813">Transport</keyword>
<name>A0A7Z0IVZ1_RHILE</name>
<evidence type="ECO:0000256" key="5">
    <source>
        <dbReference type="ARBA" id="ARBA00022597"/>
    </source>
</evidence>
<evidence type="ECO:0000256" key="8">
    <source>
        <dbReference type="ARBA" id="ARBA00022840"/>
    </source>
</evidence>
<keyword evidence="4" id="KW-1003">Cell membrane</keyword>
<keyword evidence="9" id="KW-1278">Translocase</keyword>
<accession>A0A7Z0IVZ1</accession>
<dbReference type="InterPro" id="IPR003593">
    <property type="entry name" value="AAA+_ATPase"/>
</dbReference>
<evidence type="ECO:0000256" key="9">
    <source>
        <dbReference type="ARBA" id="ARBA00022967"/>
    </source>
</evidence>
<dbReference type="PANTHER" id="PTHR43790">
    <property type="entry name" value="CARBOHYDRATE TRANSPORT ATP-BINDING PROTEIN MG119-RELATED"/>
    <property type="match status" value="1"/>
</dbReference>
<evidence type="ECO:0000256" key="4">
    <source>
        <dbReference type="ARBA" id="ARBA00022475"/>
    </source>
</evidence>
<reference evidence="12 13" key="1">
    <citation type="submission" date="2020-07" db="EMBL/GenBank/DDBJ databases">
        <title>Genomic Encyclopedia of Type Strains, Phase IV (KMG-V): Genome sequencing to study the core and pangenomes of soil and plant-associated prokaryotes.</title>
        <authorList>
            <person name="Whitman W."/>
        </authorList>
    </citation>
    <scope>NUCLEOTIDE SEQUENCE [LARGE SCALE GENOMIC DNA]</scope>
    <source>
        <strain evidence="12 13">SEMIA 4052</strain>
    </source>
</reference>
<dbReference type="InterPro" id="IPR017871">
    <property type="entry name" value="ABC_transporter-like_CS"/>
</dbReference>
<dbReference type="PANTHER" id="PTHR43790:SF3">
    <property type="entry name" value="D-ALLOSE IMPORT ATP-BINDING PROTEIN ALSA-RELATED"/>
    <property type="match status" value="1"/>
</dbReference>
<dbReference type="CDD" id="cd03215">
    <property type="entry name" value="ABC_Carb_Monos_II"/>
    <property type="match status" value="1"/>
</dbReference>
<comment type="similarity">
    <text evidence="2">Belongs to the ABC transporter superfamily.</text>
</comment>
<comment type="subcellular location">
    <subcellularLocation>
        <location evidence="1">Cell membrane</location>
        <topology evidence="1">Peripheral membrane protein</topology>
    </subcellularLocation>
</comment>
<keyword evidence="6" id="KW-0677">Repeat</keyword>
<feature type="domain" description="ABC transporter" evidence="11">
    <location>
        <begin position="49"/>
        <end position="284"/>
    </location>
</feature>
<dbReference type="Gene3D" id="3.40.50.300">
    <property type="entry name" value="P-loop containing nucleotide triphosphate hydrolases"/>
    <property type="match status" value="2"/>
</dbReference>
<dbReference type="AlphaFoldDB" id="A0A7Z0IVZ1"/>
<dbReference type="SMART" id="SM00382">
    <property type="entry name" value="AAA"/>
    <property type="match status" value="2"/>
</dbReference>
<proteinExistence type="inferred from homology"/>
<dbReference type="InterPro" id="IPR003439">
    <property type="entry name" value="ABC_transporter-like_ATP-bd"/>
</dbReference>
<feature type="domain" description="ABC transporter" evidence="11">
    <location>
        <begin position="298"/>
        <end position="535"/>
    </location>
</feature>
<dbReference type="GO" id="GO:0005886">
    <property type="term" value="C:plasma membrane"/>
    <property type="evidence" value="ECO:0007669"/>
    <property type="project" value="UniProtKB-SubCell"/>
</dbReference>
<dbReference type="InterPro" id="IPR027417">
    <property type="entry name" value="P-loop_NTPase"/>
</dbReference>
<evidence type="ECO:0000256" key="2">
    <source>
        <dbReference type="ARBA" id="ARBA00005417"/>
    </source>
</evidence>
<dbReference type="PROSITE" id="PS50893">
    <property type="entry name" value="ABC_TRANSPORTER_2"/>
    <property type="match status" value="2"/>
</dbReference>
<keyword evidence="8 12" id="KW-0067">ATP-binding</keyword>
<dbReference type="InterPro" id="IPR050107">
    <property type="entry name" value="ABC_carbohydrate_import_ATPase"/>
</dbReference>
<sequence>MSRKSVPRFCGNDMRRFKVLERPLCVRKDARRSNETDVLRRCAVTDPVLSLRGISKWYGPLQVLKDVSLDVYPGEVVALLGENGAGKSTLSGIIAGSRTPSEGSMTWLGQPYAPATPREAIDKGVVLIHQELQLLPQLSIAENVFIGRWPMKNGVVDRAQMVRRAQDQLARLNLHIPATRTVAGLSTANQQLIEIAKALALNAKLLILDEPTAALGGAETEALFEQVRKLRSEGVGIVYISHRMEEIKQITNRIVVLRDGERVQEFSDSATPVRTIVESMVGRPLDRLFPTLPVPTDRPVLQVSGLSSPDNSFREVTFEVRAGEILGIAGLVGAGRTELVRAISGADPISAGSITLEGEELRLRDPADAIAKGIVMVPEDRKEQGLVVGHRISENIIYANLDKLGGGWITPSVKRSFAQKAVAKFGVKGRAEQYASDLSGGNQQKVVIAKWLMRDPKVVVLDEPTRGIDVGARAGIYDIIVNLAKQGVAVIVVSSDLEEVLGVSNRILVLAQGKQAGILDRDQANDVSVMELATI</sequence>
<evidence type="ECO:0000256" key="7">
    <source>
        <dbReference type="ARBA" id="ARBA00022741"/>
    </source>
</evidence>
<evidence type="ECO:0000313" key="13">
    <source>
        <dbReference type="Proteomes" id="UP000535276"/>
    </source>
</evidence>
<keyword evidence="10" id="KW-0472">Membrane</keyword>
<evidence type="ECO:0000256" key="3">
    <source>
        <dbReference type="ARBA" id="ARBA00022448"/>
    </source>
</evidence>
<keyword evidence="7" id="KW-0547">Nucleotide-binding</keyword>
<dbReference type="GO" id="GO:0016887">
    <property type="term" value="F:ATP hydrolysis activity"/>
    <property type="evidence" value="ECO:0007669"/>
    <property type="project" value="InterPro"/>
</dbReference>
<dbReference type="GO" id="GO:0005524">
    <property type="term" value="F:ATP binding"/>
    <property type="evidence" value="ECO:0007669"/>
    <property type="project" value="UniProtKB-KW"/>
</dbReference>
<dbReference type="EMBL" id="JACBZV010000001">
    <property type="protein sequence ID" value="NYJ09156.1"/>
    <property type="molecule type" value="Genomic_DNA"/>
</dbReference>
<gene>
    <name evidence="12" type="ORF">GGI64_000175</name>
</gene>
<evidence type="ECO:0000313" key="12">
    <source>
        <dbReference type="EMBL" id="NYJ09156.1"/>
    </source>
</evidence>
<dbReference type="Proteomes" id="UP000535276">
    <property type="component" value="Unassembled WGS sequence"/>
</dbReference>
<dbReference type="SUPFAM" id="SSF52540">
    <property type="entry name" value="P-loop containing nucleoside triphosphate hydrolases"/>
    <property type="match status" value="2"/>
</dbReference>
<evidence type="ECO:0000256" key="6">
    <source>
        <dbReference type="ARBA" id="ARBA00022737"/>
    </source>
</evidence>
<dbReference type="PROSITE" id="PS00211">
    <property type="entry name" value="ABC_TRANSPORTER_1"/>
    <property type="match status" value="1"/>
</dbReference>
<protein>
    <submittedName>
        <fullName evidence="12">Ribose transport system ATP-binding protein</fullName>
    </submittedName>
</protein>
<dbReference type="CDD" id="cd03216">
    <property type="entry name" value="ABC_Carb_Monos_I"/>
    <property type="match status" value="1"/>
</dbReference>
<comment type="caution">
    <text evidence="12">The sequence shown here is derived from an EMBL/GenBank/DDBJ whole genome shotgun (WGS) entry which is preliminary data.</text>
</comment>
<organism evidence="12 13">
    <name type="scientific">Rhizobium leguminosarum</name>
    <dbReference type="NCBI Taxonomy" id="384"/>
    <lineage>
        <taxon>Bacteria</taxon>
        <taxon>Pseudomonadati</taxon>
        <taxon>Pseudomonadota</taxon>
        <taxon>Alphaproteobacteria</taxon>
        <taxon>Hyphomicrobiales</taxon>
        <taxon>Rhizobiaceae</taxon>
        <taxon>Rhizobium/Agrobacterium group</taxon>
        <taxon>Rhizobium</taxon>
    </lineage>
</organism>
<evidence type="ECO:0000256" key="10">
    <source>
        <dbReference type="ARBA" id="ARBA00023136"/>
    </source>
</evidence>
<dbReference type="FunFam" id="3.40.50.300:FF:000127">
    <property type="entry name" value="Ribose import ATP-binding protein RbsA"/>
    <property type="match status" value="1"/>
</dbReference>
<keyword evidence="5" id="KW-0762">Sugar transport</keyword>
<dbReference type="Pfam" id="PF00005">
    <property type="entry name" value="ABC_tran"/>
    <property type="match status" value="2"/>
</dbReference>